<dbReference type="EMBL" id="LC066377">
    <property type="protein sequence ID" value="BAT28689.1"/>
    <property type="molecule type" value="Genomic_DNA"/>
</dbReference>
<dbReference type="RefSeq" id="WP_062225745.1">
    <property type="nucleotide sequence ID" value="NZ_BBWR01000002.1"/>
</dbReference>
<feature type="chain" id="PRO_5006014977" description="Glutelin" evidence="1">
    <location>
        <begin position="30"/>
        <end position="164"/>
    </location>
</feature>
<evidence type="ECO:0000256" key="1">
    <source>
        <dbReference type="SAM" id="SignalP"/>
    </source>
</evidence>
<reference evidence="2" key="1">
    <citation type="journal article" date="2015" name="Proc. Natl. Acad. Sci. U.S.A.">
        <title>Bacterial clade with the ribosomal RNA operon on a small plasmid rather than the chromosome.</title>
        <authorList>
            <person name="Anda M."/>
            <person name="Ohtsubo Y."/>
            <person name="Okubo T."/>
            <person name="Sugawara M."/>
            <person name="Nagata Y."/>
            <person name="Tsuda M."/>
            <person name="Minamisawa K."/>
            <person name="Mitsui H."/>
        </authorList>
    </citation>
    <scope>NUCLEOTIDE SEQUENCE</scope>
    <source>
        <strain evidence="2">JCM 14755</strain>
    </source>
</reference>
<sequence length="164" mass="16847">MARLPHAFPVMTGTILALTLLAGPAAAQAAFSCPAAPLDDARSAAIEKTLPSPQSFGDAGALVTAVESLSLQGVPSAVVVDNLVSAYCPVVAAEASLDDAQKTQAVRSFAARITRVVYGVDSAETIILDVPFAPQTMDTITAKAAEAGVTPQDWVRDIVEIALD</sequence>
<organism evidence="2">
    <name type="scientific">Aureimonas frigidaquae</name>
    <dbReference type="NCBI Taxonomy" id="424757"/>
    <lineage>
        <taxon>Bacteria</taxon>
        <taxon>Pseudomonadati</taxon>
        <taxon>Pseudomonadota</taxon>
        <taxon>Alphaproteobacteria</taxon>
        <taxon>Hyphomicrobiales</taxon>
        <taxon>Aurantimonadaceae</taxon>
        <taxon>Aureimonas</taxon>
    </lineage>
</organism>
<accession>A0A0N7KY44</accession>
<proteinExistence type="predicted"/>
<keyword evidence="1" id="KW-0732">Signal</keyword>
<dbReference type="AlphaFoldDB" id="A0A0N7KY44"/>
<feature type="signal peptide" evidence="1">
    <location>
        <begin position="1"/>
        <end position="29"/>
    </location>
</feature>
<dbReference type="PROSITE" id="PS51257">
    <property type="entry name" value="PROKAR_LIPOPROTEIN"/>
    <property type="match status" value="1"/>
</dbReference>
<protein>
    <recommendedName>
        <fullName evidence="3">Glutelin</fullName>
    </recommendedName>
</protein>
<name>A0A0N7KY44_9HYPH</name>
<dbReference type="OrthoDB" id="8444574at2"/>
<evidence type="ECO:0000313" key="2">
    <source>
        <dbReference type="EMBL" id="BAT28689.1"/>
    </source>
</evidence>
<evidence type="ECO:0008006" key="3">
    <source>
        <dbReference type="Google" id="ProtNLM"/>
    </source>
</evidence>